<keyword evidence="1" id="KW-0812">Transmembrane</keyword>
<feature type="transmembrane region" description="Helical" evidence="1">
    <location>
        <begin position="137"/>
        <end position="156"/>
    </location>
</feature>
<accession>A0A6I6UKC6</accession>
<feature type="transmembrane region" description="Helical" evidence="1">
    <location>
        <begin position="114"/>
        <end position="130"/>
    </location>
</feature>
<dbReference type="RefSeq" id="WP_159362371.1">
    <property type="nucleotide sequence ID" value="NZ_CP047394.1"/>
</dbReference>
<name>A0A6I6UKC6_9BACI</name>
<proteinExistence type="predicted"/>
<evidence type="ECO:0000256" key="1">
    <source>
        <dbReference type="SAM" id="Phobius"/>
    </source>
</evidence>
<dbReference type="AlphaFoldDB" id="A0A6I6UKC6"/>
<feature type="transmembrane region" description="Helical" evidence="1">
    <location>
        <begin position="42"/>
        <end position="64"/>
    </location>
</feature>
<reference evidence="2 3" key="1">
    <citation type="submission" date="2019-06" db="EMBL/GenBank/DDBJ databases">
        <title>An operon consisting of a P-type ATPase gene and a transcriptional regular gene given the different cadmium resistance in Bacillus vietamensis 151-6 and Bacillus marisflavi 151-25.</title>
        <authorList>
            <person name="Yu X."/>
        </authorList>
    </citation>
    <scope>NUCLEOTIDE SEQUENCE [LARGE SCALE GENOMIC DNA]</scope>
    <source>
        <strain evidence="2 3">151-6</strain>
    </source>
</reference>
<evidence type="ECO:0000313" key="3">
    <source>
        <dbReference type="Proteomes" id="UP000465062"/>
    </source>
</evidence>
<sequence length="210" mass="22648">MVHTVTKGDLRGTASGVLFMAFFGTLWSYTGVMGLQGWGSPWLLTAALAIGMVLVIGGFSLISASKGFPQGTSTHSGNDGRKMRMWFNIIFAGEGIAIGIAIAVCNAVGHTENIPIVIAIIVGLHFLPLARLFRVRIYYYTGLLLCVVPIVTWLFVPETMSLSGHQLNAYMSVVGLGSALILWVTSFAIWMIGRRLMGLASDQLSNNLTH</sequence>
<feature type="transmembrane region" description="Helical" evidence="1">
    <location>
        <begin position="85"/>
        <end position="108"/>
    </location>
</feature>
<dbReference type="EMBL" id="CP047394">
    <property type="protein sequence ID" value="QHE62458.1"/>
    <property type="molecule type" value="Genomic_DNA"/>
</dbReference>
<protein>
    <submittedName>
        <fullName evidence="2">Uncharacterized protein</fullName>
    </submittedName>
</protein>
<feature type="transmembrane region" description="Helical" evidence="1">
    <location>
        <begin position="12"/>
        <end position="30"/>
    </location>
</feature>
<keyword evidence="1" id="KW-1133">Transmembrane helix</keyword>
<dbReference type="KEGG" id="bvq:FHE72_16615"/>
<gene>
    <name evidence="2" type="ORF">FHE72_16615</name>
</gene>
<keyword evidence="1" id="KW-0472">Membrane</keyword>
<evidence type="ECO:0000313" key="2">
    <source>
        <dbReference type="EMBL" id="QHE62458.1"/>
    </source>
</evidence>
<feature type="transmembrane region" description="Helical" evidence="1">
    <location>
        <begin position="168"/>
        <end position="192"/>
    </location>
</feature>
<dbReference type="Proteomes" id="UP000465062">
    <property type="component" value="Chromosome"/>
</dbReference>
<organism evidence="2 3">
    <name type="scientific">Rossellomorea vietnamensis</name>
    <dbReference type="NCBI Taxonomy" id="218284"/>
    <lineage>
        <taxon>Bacteria</taxon>
        <taxon>Bacillati</taxon>
        <taxon>Bacillota</taxon>
        <taxon>Bacilli</taxon>
        <taxon>Bacillales</taxon>
        <taxon>Bacillaceae</taxon>
        <taxon>Rossellomorea</taxon>
    </lineage>
</organism>